<proteinExistence type="predicted"/>
<feature type="domain" description="Methyltransferase" evidence="3">
    <location>
        <begin position="34"/>
        <end position="124"/>
    </location>
</feature>
<evidence type="ECO:0000259" key="3">
    <source>
        <dbReference type="Pfam" id="PF13649"/>
    </source>
</evidence>
<evidence type="ECO:0000256" key="1">
    <source>
        <dbReference type="ARBA" id="ARBA00022603"/>
    </source>
</evidence>
<dbReference type="Pfam" id="PF13649">
    <property type="entry name" value="Methyltransf_25"/>
    <property type="match status" value="1"/>
</dbReference>
<dbReference type="InterPro" id="IPR029063">
    <property type="entry name" value="SAM-dependent_MTases_sf"/>
</dbReference>
<gene>
    <name evidence="4" type="ORF">HER39_00185</name>
</gene>
<evidence type="ECO:0000256" key="2">
    <source>
        <dbReference type="ARBA" id="ARBA00022679"/>
    </source>
</evidence>
<dbReference type="PANTHER" id="PTHR43861">
    <property type="entry name" value="TRANS-ACONITATE 2-METHYLTRANSFERASE-RELATED"/>
    <property type="match status" value="1"/>
</dbReference>
<keyword evidence="1 4" id="KW-0489">Methyltransferase</keyword>
<evidence type="ECO:0000313" key="4">
    <source>
        <dbReference type="EMBL" id="NKX49031.1"/>
    </source>
</evidence>
<dbReference type="GO" id="GO:0008168">
    <property type="term" value="F:methyltransferase activity"/>
    <property type="evidence" value="ECO:0007669"/>
    <property type="project" value="UniProtKB-KW"/>
</dbReference>
<dbReference type="Gene3D" id="3.40.50.150">
    <property type="entry name" value="Vaccinia Virus protein VP39"/>
    <property type="match status" value="1"/>
</dbReference>
<dbReference type="Proteomes" id="UP000523795">
    <property type="component" value="Unassembled WGS sequence"/>
</dbReference>
<dbReference type="GO" id="GO:0032259">
    <property type="term" value="P:methylation"/>
    <property type="evidence" value="ECO:0007669"/>
    <property type="project" value="UniProtKB-KW"/>
</dbReference>
<dbReference type="InterPro" id="IPR041698">
    <property type="entry name" value="Methyltransf_25"/>
</dbReference>
<dbReference type="SUPFAM" id="SSF53335">
    <property type="entry name" value="S-adenosyl-L-methionine-dependent methyltransferases"/>
    <property type="match status" value="1"/>
</dbReference>
<protein>
    <submittedName>
        <fullName evidence="4">Methyltransferase domain-containing protein</fullName>
    </submittedName>
</protein>
<keyword evidence="5" id="KW-1185">Reference proteome</keyword>
<feature type="non-terminal residue" evidence="4">
    <location>
        <position position="203"/>
    </location>
</feature>
<accession>A0ABX1JLF2</accession>
<sequence>MDWDPQKYVEFSDYRSVPFYDLTSRIGGPEPRLVVDLGCGARNLAASLARRWPGAKVIGVDSSAEMIRQARQVQDEPNLEFVEEDIAGWTPPPGVDALTSNAALQWVPGHLDLLRRWLRQVQPGAWLAVQVPDNFDAPSHALMRALAGSQRWSGRLAGVLRHDNAVGSVRDYLQLLLEGGCDAEAWTTIYEHVLSGPDPVLEW</sequence>
<reference evidence="4 5" key="1">
    <citation type="submission" date="2020-04" db="EMBL/GenBank/DDBJ databases">
        <authorList>
            <person name="Liu S."/>
        </authorList>
    </citation>
    <scope>NUCLEOTIDE SEQUENCE [LARGE SCALE GENOMIC DNA]</scope>
    <source>
        <strain evidence="4 5">CGMCC 1.15091</strain>
    </source>
</reference>
<comment type="caution">
    <text evidence="4">The sequence shown here is derived from an EMBL/GenBank/DDBJ whole genome shotgun (WGS) entry which is preliminary data.</text>
</comment>
<name>A0ABX1JLF2_9MICC</name>
<dbReference type="CDD" id="cd02440">
    <property type="entry name" value="AdoMet_MTases"/>
    <property type="match status" value="1"/>
</dbReference>
<dbReference type="PANTHER" id="PTHR43861:SF1">
    <property type="entry name" value="TRANS-ACONITATE 2-METHYLTRANSFERASE"/>
    <property type="match status" value="1"/>
</dbReference>
<organism evidence="4 5">
    <name type="scientific">Arthrobacter deserti</name>
    <dbReference type="NCBI Taxonomy" id="1742687"/>
    <lineage>
        <taxon>Bacteria</taxon>
        <taxon>Bacillati</taxon>
        <taxon>Actinomycetota</taxon>
        <taxon>Actinomycetes</taxon>
        <taxon>Micrococcales</taxon>
        <taxon>Micrococcaceae</taxon>
        <taxon>Arthrobacter</taxon>
    </lineage>
</organism>
<dbReference type="EMBL" id="JAAZSR010000001">
    <property type="protein sequence ID" value="NKX49031.1"/>
    <property type="molecule type" value="Genomic_DNA"/>
</dbReference>
<evidence type="ECO:0000313" key="5">
    <source>
        <dbReference type="Proteomes" id="UP000523795"/>
    </source>
</evidence>
<keyword evidence="2" id="KW-0808">Transferase</keyword>